<name>A0A7N2MZI5_QUELO</name>
<dbReference type="Gramene" id="QL11p057363:mrna">
    <property type="protein sequence ID" value="QL11p057363:mrna"/>
    <property type="gene ID" value="QL11p057363"/>
</dbReference>
<comment type="subcellular location">
    <subcellularLocation>
        <location evidence="1">Membrane</location>
        <topology evidence="1">Multi-pass membrane protein</topology>
    </subcellularLocation>
</comment>
<keyword evidence="2" id="KW-0813">Transport</keyword>
<dbReference type="SUPFAM" id="SSF103473">
    <property type="entry name" value="MFS general substrate transporter"/>
    <property type="match status" value="1"/>
</dbReference>
<feature type="domain" description="Major facilitator superfamily (MFS) profile" evidence="7">
    <location>
        <begin position="28"/>
        <end position="277"/>
    </location>
</feature>
<evidence type="ECO:0000313" key="9">
    <source>
        <dbReference type="Proteomes" id="UP000594261"/>
    </source>
</evidence>
<dbReference type="InterPro" id="IPR050814">
    <property type="entry name" value="Myo-inositol_Transporter"/>
</dbReference>
<feature type="transmembrane region" description="Helical" evidence="6">
    <location>
        <begin position="62"/>
        <end position="82"/>
    </location>
</feature>
<dbReference type="PANTHER" id="PTHR48020">
    <property type="entry name" value="PROTON MYO-INOSITOL COTRANSPORTER"/>
    <property type="match status" value="1"/>
</dbReference>
<dbReference type="PROSITE" id="PS50850">
    <property type="entry name" value="MFS"/>
    <property type="match status" value="1"/>
</dbReference>
<dbReference type="PANTHER" id="PTHR48020:SF38">
    <property type="entry name" value="INOSITOL TRANSPORTER 2-RELATED"/>
    <property type="match status" value="1"/>
</dbReference>
<evidence type="ECO:0000256" key="3">
    <source>
        <dbReference type="ARBA" id="ARBA00022692"/>
    </source>
</evidence>
<feature type="transmembrane region" description="Helical" evidence="6">
    <location>
        <begin position="119"/>
        <end position="140"/>
    </location>
</feature>
<proteinExistence type="predicted"/>
<dbReference type="GO" id="GO:0016020">
    <property type="term" value="C:membrane"/>
    <property type="evidence" value="ECO:0007669"/>
    <property type="project" value="UniProtKB-SubCell"/>
</dbReference>
<evidence type="ECO:0000256" key="2">
    <source>
        <dbReference type="ARBA" id="ARBA00022448"/>
    </source>
</evidence>
<accession>A0A7N2MZI5</accession>
<dbReference type="GO" id="GO:0005366">
    <property type="term" value="F:myo-inositol:proton symporter activity"/>
    <property type="evidence" value="ECO:0007669"/>
    <property type="project" value="TreeGrafter"/>
</dbReference>
<protein>
    <recommendedName>
        <fullName evidence="7">Major facilitator superfamily (MFS) profile domain-containing protein</fullName>
    </recommendedName>
</protein>
<keyword evidence="5 6" id="KW-0472">Membrane</keyword>
<feature type="transmembrane region" description="Helical" evidence="6">
    <location>
        <begin position="27"/>
        <end position="50"/>
    </location>
</feature>
<reference evidence="8 9" key="1">
    <citation type="journal article" date="2016" name="G3 (Bethesda)">
        <title>First Draft Assembly and Annotation of the Genome of a California Endemic Oak Quercus lobata Nee (Fagaceae).</title>
        <authorList>
            <person name="Sork V.L."/>
            <person name="Fitz-Gibbon S.T."/>
            <person name="Puiu D."/>
            <person name="Crepeau M."/>
            <person name="Gugger P.F."/>
            <person name="Sherman R."/>
            <person name="Stevens K."/>
            <person name="Langley C.H."/>
            <person name="Pellegrini M."/>
            <person name="Salzberg S.L."/>
        </authorList>
    </citation>
    <scope>NUCLEOTIDE SEQUENCE [LARGE SCALE GENOMIC DNA]</scope>
    <source>
        <strain evidence="8 9">cv. SW786</strain>
    </source>
</reference>
<evidence type="ECO:0000256" key="5">
    <source>
        <dbReference type="ARBA" id="ARBA00023136"/>
    </source>
</evidence>
<sequence>MDRATGIVMDKVGHVIDFYRITRASPYLLLLALSANVTSLFEAFLVGTISQSLQSVRNDFQFVSAELLITMATLAAIVGSMIGDLINDNMGRKTGLLVVNFIFIIGVLFMAFAPTSSTFVIGRTIIGLGVGMASMSNLFYISEASPNRIQGMLISFRGFMSFIGNFISSHCNVFTVNKLADASDALSKSFPPSEVGEELEKIRLAIERTNVMEKNVFKQIWNARKDNVVKKKIVATVIIQFVQQSIGLKTMTYCKSNLQYSKSLVTAEQLYSSSHCP</sequence>
<dbReference type="EMBL" id="LRBV02000011">
    <property type="status" value="NOT_ANNOTATED_CDS"/>
    <property type="molecule type" value="Genomic_DNA"/>
</dbReference>
<dbReference type="AlphaFoldDB" id="A0A7N2MZI5"/>
<dbReference type="InterPro" id="IPR036259">
    <property type="entry name" value="MFS_trans_sf"/>
</dbReference>
<dbReference type="InParanoid" id="A0A7N2MZI5"/>
<dbReference type="InterPro" id="IPR005828">
    <property type="entry name" value="MFS_sugar_transport-like"/>
</dbReference>
<dbReference type="InterPro" id="IPR020846">
    <property type="entry name" value="MFS_dom"/>
</dbReference>
<keyword evidence="9" id="KW-1185">Reference proteome</keyword>
<evidence type="ECO:0000256" key="1">
    <source>
        <dbReference type="ARBA" id="ARBA00004141"/>
    </source>
</evidence>
<evidence type="ECO:0000259" key="7">
    <source>
        <dbReference type="PROSITE" id="PS50850"/>
    </source>
</evidence>
<reference evidence="8" key="2">
    <citation type="submission" date="2021-01" db="UniProtKB">
        <authorList>
            <consortium name="EnsemblPlants"/>
        </authorList>
    </citation>
    <scope>IDENTIFICATION</scope>
</reference>
<keyword evidence="3 6" id="KW-0812">Transmembrane</keyword>
<evidence type="ECO:0000256" key="4">
    <source>
        <dbReference type="ARBA" id="ARBA00022989"/>
    </source>
</evidence>
<evidence type="ECO:0000256" key="6">
    <source>
        <dbReference type="SAM" id="Phobius"/>
    </source>
</evidence>
<feature type="transmembrane region" description="Helical" evidence="6">
    <location>
        <begin position="94"/>
        <end position="113"/>
    </location>
</feature>
<dbReference type="Gene3D" id="1.20.1250.20">
    <property type="entry name" value="MFS general substrate transporter like domains"/>
    <property type="match status" value="1"/>
</dbReference>
<organism evidence="8 9">
    <name type="scientific">Quercus lobata</name>
    <name type="common">Valley oak</name>
    <dbReference type="NCBI Taxonomy" id="97700"/>
    <lineage>
        <taxon>Eukaryota</taxon>
        <taxon>Viridiplantae</taxon>
        <taxon>Streptophyta</taxon>
        <taxon>Embryophyta</taxon>
        <taxon>Tracheophyta</taxon>
        <taxon>Spermatophyta</taxon>
        <taxon>Magnoliopsida</taxon>
        <taxon>eudicotyledons</taxon>
        <taxon>Gunneridae</taxon>
        <taxon>Pentapetalae</taxon>
        <taxon>rosids</taxon>
        <taxon>fabids</taxon>
        <taxon>Fagales</taxon>
        <taxon>Fagaceae</taxon>
        <taxon>Quercus</taxon>
    </lineage>
</organism>
<dbReference type="EnsemblPlants" id="QL11p057363:mrna">
    <property type="protein sequence ID" value="QL11p057363:mrna"/>
    <property type="gene ID" value="QL11p057363"/>
</dbReference>
<dbReference type="Proteomes" id="UP000594261">
    <property type="component" value="Chromosome 11"/>
</dbReference>
<evidence type="ECO:0000313" key="8">
    <source>
        <dbReference type="EnsemblPlants" id="QL11p057363:mrna"/>
    </source>
</evidence>
<keyword evidence="4 6" id="KW-1133">Transmembrane helix</keyword>
<dbReference type="Pfam" id="PF00083">
    <property type="entry name" value="Sugar_tr"/>
    <property type="match status" value="1"/>
</dbReference>